<feature type="compositionally biased region" description="Basic and acidic residues" evidence="6">
    <location>
        <begin position="1368"/>
        <end position="1379"/>
    </location>
</feature>
<keyword evidence="3 5" id="KW-0175">Coiled coil</keyword>
<feature type="coiled-coil region" evidence="5">
    <location>
        <begin position="756"/>
        <end position="929"/>
    </location>
</feature>
<dbReference type="InterPro" id="IPR028745">
    <property type="entry name" value="AKAP9/Pericentrin"/>
</dbReference>
<dbReference type="GO" id="GO:0005813">
    <property type="term" value="C:centrosome"/>
    <property type="evidence" value="ECO:0007669"/>
    <property type="project" value="UniProtKB-SubCell"/>
</dbReference>
<evidence type="ECO:0000256" key="6">
    <source>
        <dbReference type="SAM" id="MobiDB-lite"/>
    </source>
</evidence>
<evidence type="ECO:0000256" key="5">
    <source>
        <dbReference type="SAM" id="Coils"/>
    </source>
</evidence>
<dbReference type="GO" id="GO:0060090">
    <property type="term" value="F:molecular adaptor activity"/>
    <property type="evidence" value="ECO:0007669"/>
    <property type="project" value="InterPro"/>
</dbReference>
<dbReference type="PANTHER" id="PTHR44981:SF3">
    <property type="entry name" value="PERICENTRIN"/>
    <property type="match status" value="1"/>
</dbReference>
<keyword evidence="2" id="KW-0963">Cytoplasm</keyword>
<feature type="coiled-coil region" evidence="5">
    <location>
        <begin position="46"/>
        <end position="120"/>
    </location>
</feature>
<feature type="coiled-coil region" evidence="5">
    <location>
        <begin position="1304"/>
        <end position="1331"/>
    </location>
</feature>
<dbReference type="OrthoDB" id="2020852at2759"/>
<gene>
    <name evidence="7" type="ORF">JRQ81_000371</name>
</gene>
<evidence type="ECO:0000256" key="4">
    <source>
        <dbReference type="ARBA" id="ARBA00023212"/>
    </source>
</evidence>
<evidence type="ECO:0000313" key="7">
    <source>
        <dbReference type="EMBL" id="KAJ7344421.1"/>
    </source>
</evidence>
<organism evidence="7 8">
    <name type="scientific">Phrynocephalus forsythii</name>
    <dbReference type="NCBI Taxonomy" id="171643"/>
    <lineage>
        <taxon>Eukaryota</taxon>
        <taxon>Metazoa</taxon>
        <taxon>Chordata</taxon>
        <taxon>Craniata</taxon>
        <taxon>Vertebrata</taxon>
        <taxon>Euteleostomi</taxon>
        <taxon>Lepidosauria</taxon>
        <taxon>Squamata</taxon>
        <taxon>Bifurcata</taxon>
        <taxon>Unidentata</taxon>
        <taxon>Episquamata</taxon>
        <taxon>Toxicofera</taxon>
        <taxon>Iguania</taxon>
        <taxon>Acrodonta</taxon>
        <taxon>Agamidae</taxon>
        <taxon>Agaminae</taxon>
        <taxon>Phrynocephalus</taxon>
    </lineage>
</organism>
<feature type="non-terminal residue" evidence="7">
    <location>
        <position position="1"/>
    </location>
</feature>
<feature type="coiled-coil region" evidence="5">
    <location>
        <begin position="242"/>
        <end position="437"/>
    </location>
</feature>
<evidence type="ECO:0000256" key="2">
    <source>
        <dbReference type="ARBA" id="ARBA00022490"/>
    </source>
</evidence>
<dbReference type="PANTHER" id="PTHR44981">
    <property type="entry name" value="PERICENTRIN-LIKE PROTEIN, ISOFORM F"/>
    <property type="match status" value="1"/>
</dbReference>
<dbReference type="EMBL" id="JAPFRF010000001">
    <property type="protein sequence ID" value="KAJ7344421.1"/>
    <property type="molecule type" value="Genomic_DNA"/>
</dbReference>
<accession>A0A9Q0Y6F9</accession>
<keyword evidence="8" id="KW-1185">Reference proteome</keyword>
<evidence type="ECO:0000256" key="1">
    <source>
        <dbReference type="ARBA" id="ARBA00004300"/>
    </source>
</evidence>
<feature type="region of interest" description="Disordered" evidence="6">
    <location>
        <begin position="1368"/>
        <end position="1389"/>
    </location>
</feature>
<dbReference type="Proteomes" id="UP001142489">
    <property type="component" value="Unassembled WGS sequence"/>
</dbReference>
<evidence type="ECO:0008006" key="9">
    <source>
        <dbReference type="Google" id="ProtNLM"/>
    </source>
</evidence>
<evidence type="ECO:0000256" key="3">
    <source>
        <dbReference type="ARBA" id="ARBA00023054"/>
    </source>
</evidence>
<name>A0A9Q0Y6F9_9SAUR</name>
<proteinExistence type="predicted"/>
<sequence length="1441" mass="168587">HLKRKCVLNTDILLENMSEELSERHHTELNEREKIQVEAEETKRYLKSLSLEKDQTEIGLKNLENLYHLNMRKLQTEHEQELLNVREQSKKQEGMLQQEIEKLKARLEELKMESEEEIKHLWSQLDGARTSWQELSELKEQLLTRTSHIEEMECLKKDYQIKWDKKRIEHENELEQLRLYFEQKLKMVEENYREELIMLQQRLQEVKDSSLEMENSQDQLVELGPSLSLLEEMTENERYSLFEQLTQQLEHYKEELSNVQMHLDKKHREELESLRCSLKLQYEESLMKMKMDLSEKYTSEIEQLKRRHSLHLEELRARISEEHLREIAKLHLQNAQDAAQQIETEVAERLLVLEGEYKAKYQDLQIEMQSISMQQEEIEKLRRENDDLKKMSVSQEMHLKEEFEQTEHKTKCLRDDVEGASGELKNLQEKGKEKRREEIPRTLLKSDIELCINEKEKLQESCQQMLKLLLKMVKSAKDTEDLIYSKTGLSLTYSLASGNSGESQLTTGELVLTETSTTVETWCIQKSNGVDPGKFLDQTVPENSFASLMADEISELSQHLCESVFENPDLILEKQIHKICHGLHTAVEKLLDQLAESTKQLEEIHAINIHLEDDIKARSSGVCHDVNDHHELMDCFNEESKVNRQLVLELHKTKGLMGGCLAEIQALEEALKLKEESQCHLVLELETLKAQVQDLTQQLARSAEEQKLLTDQNETLAANVGERETDLIKKIEHLSKAKLEVECQAEKDHSTLKAHMKMLEMELEEQLSKNQNLAVMSLEVTDLRQQMQALERQLTSQRNFMDKQAAEREHERDAFQEEIQKLEMELKLTAKFKASEHSKADLVESLQNEIKERTEDYNRLFLDRERIQKELVARNEEIEKLEAQIRELECRNEELTNNAAKLTQQLKDMKEMEAELKQDKEALQQEQYNNLIQISALHTKLDEARHRGLLESSRVHPLNEQLNAQEETIAKERKIASLLQQLEQFKETVVSKNEELFQLSSELQLEKNMNLTQILQLKEENAHLKENIEKLDMQNQNPADGELIILQFLKSLLEEKNQETDHLNEQIILENQVLEIQDMKSVIEHLHGDKEQLLRDKTQEVKQLSEVIEKLQKELGLLVPMCHKVYESQDTHSSSAEVQPEDNILNETRKASLVSRDEKDYVSLNPITKQLQGQLEKKYQFETEVKILEQNLQNVQESSPEPLTKLTASQPQYDDLQQDDELLKKCLRHTDTKLRVGSACIQEQDDHLQDKQAVLSEKELQFQRASGQNAEEVQHVKENVQFENELYVLTQALHDKEATHQREMSELQLTIGELKSQVEKKVEELDALRTERDLFHSQLKLYMETGRDKQEETKLHQVDLKLDTVLSEERDEGREERKAMSAPSFENKLEENTTLTEMKMSSKNHNVQEKHLQSLVLIQEEKMTTKGTARATISFSRNVAA</sequence>
<comment type="caution">
    <text evidence="7">The sequence shown here is derived from an EMBL/GenBank/DDBJ whole genome shotgun (WGS) entry which is preliminary data.</text>
</comment>
<evidence type="ECO:0000313" key="8">
    <source>
        <dbReference type="Proteomes" id="UP001142489"/>
    </source>
</evidence>
<feature type="coiled-coil region" evidence="5">
    <location>
        <begin position="975"/>
        <end position="1066"/>
    </location>
</feature>
<dbReference type="GO" id="GO:0007165">
    <property type="term" value="P:signal transduction"/>
    <property type="evidence" value="ECO:0007669"/>
    <property type="project" value="InterPro"/>
</dbReference>
<reference evidence="7" key="1">
    <citation type="journal article" date="2023" name="DNA Res.">
        <title>Chromosome-level genome assembly of Phrynocephalus forsythii using third-generation DNA sequencing and Hi-C analysis.</title>
        <authorList>
            <person name="Qi Y."/>
            <person name="Zhao W."/>
            <person name="Zhao Y."/>
            <person name="Niu C."/>
            <person name="Cao S."/>
            <person name="Zhang Y."/>
        </authorList>
    </citation>
    <scope>NUCLEOTIDE SEQUENCE</scope>
    <source>
        <tissue evidence="7">Muscle</tissue>
    </source>
</reference>
<protein>
    <recommendedName>
        <fullName evidence="9">Pericentrin</fullName>
    </recommendedName>
</protein>
<feature type="coiled-coil region" evidence="5">
    <location>
        <begin position="685"/>
        <end position="712"/>
    </location>
</feature>
<comment type="subcellular location">
    <subcellularLocation>
        <location evidence="1">Cytoplasm</location>
        <location evidence="1">Cytoskeleton</location>
        <location evidence="1">Microtubule organizing center</location>
        <location evidence="1">Centrosome</location>
    </subcellularLocation>
</comment>
<keyword evidence="4" id="KW-0206">Cytoskeleton</keyword>